<evidence type="ECO:0000313" key="3">
    <source>
        <dbReference type="Proteomes" id="UP000521943"/>
    </source>
</evidence>
<sequence length="219" mass="24422">QRLIHLHRRRSSAKGQSRSLTQSSNKLTSCHEQHFFHHYEGARRLTTTTTEGGGSGGKGGRARGQGSQGALGIQLVHRQPTTRHSSDSLRGQDLDTIHDGQHAWGRTRRARRHYSPGRMRWTAVWISRGEIVGRRCWEGGPNQHPGKLVKHVSLTNELSASQRGWERTVVDVGGVGRSSLEGFRKGAVTRRARKTPDNDNDGLHARQRGHTHLPTLPKT</sequence>
<feature type="compositionally biased region" description="Polar residues" evidence="1">
    <location>
        <begin position="13"/>
        <end position="26"/>
    </location>
</feature>
<feature type="region of interest" description="Disordered" evidence="1">
    <location>
        <begin position="183"/>
        <end position="219"/>
    </location>
</feature>
<evidence type="ECO:0000256" key="1">
    <source>
        <dbReference type="SAM" id="MobiDB-lite"/>
    </source>
</evidence>
<comment type="caution">
    <text evidence="2">The sequence shown here is derived from an EMBL/GenBank/DDBJ whole genome shotgun (WGS) entry which is preliminary data.</text>
</comment>
<feature type="region of interest" description="Disordered" evidence="1">
    <location>
        <begin position="1"/>
        <end position="26"/>
    </location>
</feature>
<organism evidence="2 3">
    <name type="scientific">Ephemerocybe angulata</name>
    <dbReference type="NCBI Taxonomy" id="980116"/>
    <lineage>
        <taxon>Eukaryota</taxon>
        <taxon>Fungi</taxon>
        <taxon>Dikarya</taxon>
        <taxon>Basidiomycota</taxon>
        <taxon>Agaricomycotina</taxon>
        <taxon>Agaricomycetes</taxon>
        <taxon>Agaricomycetidae</taxon>
        <taxon>Agaricales</taxon>
        <taxon>Agaricineae</taxon>
        <taxon>Psathyrellaceae</taxon>
        <taxon>Ephemerocybe</taxon>
    </lineage>
</organism>
<dbReference type="EMBL" id="JACGCI010000067">
    <property type="protein sequence ID" value="KAF6748941.1"/>
    <property type="molecule type" value="Genomic_DNA"/>
</dbReference>
<evidence type="ECO:0000313" key="2">
    <source>
        <dbReference type="EMBL" id="KAF6748941.1"/>
    </source>
</evidence>
<proteinExistence type="predicted"/>
<gene>
    <name evidence="2" type="ORF">DFP72DRAFT_915070</name>
</gene>
<dbReference type="AlphaFoldDB" id="A0A8H6M1L7"/>
<dbReference type="Proteomes" id="UP000521943">
    <property type="component" value="Unassembled WGS sequence"/>
</dbReference>
<feature type="non-terminal residue" evidence="2">
    <location>
        <position position="219"/>
    </location>
</feature>
<feature type="region of interest" description="Disordered" evidence="1">
    <location>
        <begin position="46"/>
        <end position="66"/>
    </location>
</feature>
<keyword evidence="3" id="KW-1185">Reference proteome</keyword>
<name>A0A8H6M1L7_9AGAR</name>
<feature type="compositionally biased region" description="Gly residues" evidence="1">
    <location>
        <begin position="51"/>
        <end position="66"/>
    </location>
</feature>
<feature type="compositionally biased region" description="Basic residues" evidence="1">
    <location>
        <begin position="1"/>
        <end position="12"/>
    </location>
</feature>
<reference evidence="2 3" key="1">
    <citation type="submission" date="2020-07" db="EMBL/GenBank/DDBJ databases">
        <title>Comparative genomics of pyrophilous fungi reveals a link between fire events and developmental genes.</title>
        <authorList>
            <consortium name="DOE Joint Genome Institute"/>
            <person name="Steindorff A.S."/>
            <person name="Carver A."/>
            <person name="Calhoun S."/>
            <person name="Stillman K."/>
            <person name="Liu H."/>
            <person name="Lipzen A."/>
            <person name="Pangilinan J."/>
            <person name="Labutti K."/>
            <person name="Bruns T.D."/>
            <person name="Grigoriev I.V."/>
        </authorList>
    </citation>
    <scope>NUCLEOTIDE SEQUENCE [LARGE SCALE GENOMIC DNA]</scope>
    <source>
        <strain evidence="2 3">CBS 144469</strain>
    </source>
</reference>
<feature type="compositionally biased region" description="Basic and acidic residues" evidence="1">
    <location>
        <begin position="194"/>
        <end position="204"/>
    </location>
</feature>
<protein>
    <submittedName>
        <fullName evidence="2">Uncharacterized protein</fullName>
    </submittedName>
</protein>
<accession>A0A8H6M1L7</accession>